<dbReference type="InterPro" id="IPR036390">
    <property type="entry name" value="WH_DNA-bd_sf"/>
</dbReference>
<dbReference type="SMART" id="SM00346">
    <property type="entry name" value="HTH_ICLR"/>
    <property type="match status" value="1"/>
</dbReference>
<keyword evidence="3" id="KW-0804">Transcription</keyword>
<dbReference type="PANTHER" id="PTHR30136:SF23">
    <property type="entry name" value="DNA-BINDING TRANSCRIPTIONAL ACTIVATOR MHPR"/>
    <property type="match status" value="1"/>
</dbReference>
<dbReference type="InterPro" id="IPR005471">
    <property type="entry name" value="Tscrpt_reg_IclR_N"/>
</dbReference>
<dbReference type="InterPro" id="IPR036388">
    <property type="entry name" value="WH-like_DNA-bd_sf"/>
</dbReference>
<evidence type="ECO:0000256" key="3">
    <source>
        <dbReference type="ARBA" id="ARBA00023163"/>
    </source>
</evidence>
<dbReference type="SUPFAM" id="SSF46785">
    <property type="entry name" value="Winged helix' DNA-binding domain"/>
    <property type="match status" value="1"/>
</dbReference>
<dbReference type="GO" id="GO:0003677">
    <property type="term" value="F:DNA binding"/>
    <property type="evidence" value="ECO:0007669"/>
    <property type="project" value="UniProtKB-KW"/>
</dbReference>
<dbReference type="Pfam" id="PF01614">
    <property type="entry name" value="IclR_C"/>
    <property type="match status" value="1"/>
</dbReference>
<sequence length="242" mass="27195">MQVLQVVNQRNGLKAAEVAAETGIPRPTVYRLLETLEGLGFVGRDHSSDKWRPTLQTKSLSSGFRDEDWVSQSAVPEMVRLGREILWPLDLVIFNDHRMEIRESTHNISPYSIDHGMVGLMLPVLETAGGRAYLAFSQEEESAQTIRGLLAKERQTHPVMLSDGPLEYVLEQSRKLGVGFRREGYRLATQSISAPIFRDTRVIACLTIIWTGSALSFDSAVERYRDKLVATARRISLALEQV</sequence>
<protein>
    <submittedName>
        <fullName evidence="6">Helix-turn-helix domain-containing protein</fullName>
    </submittedName>
</protein>
<dbReference type="PANTHER" id="PTHR30136">
    <property type="entry name" value="HELIX-TURN-HELIX TRANSCRIPTIONAL REGULATOR, ICLR FAMILY"/>
    <property type="match status" value="1"/>
</dbReference>
<evidence type="ECO:0000256" key="1">
    <source>
        <dbReference type="ARBA" id="ARBA00023015"/>
    </source>
</evidence>
<dbReference type="PROSITE" id="PS51078">
    <property type="entry name" value="ICLR_ED"/>
    <property type="match status" value="1"/>
</dbReference>
<dbReference type="InterPro" id="IPR029016">
    <property type="entry name" value="GAF-like_dom_sf"/>
</dbReference>
<dbReference type="InterPro" id="IPR014757">
    <property type="entry name" value="Tscrpt_reg_IclR_C"/>
</dbReference>
<proteinExistence type="predicted"/>
<keyword evidence="7" id="KW-1185">Reference proteome</keyword>
<evidence type="ECO:0000256" key="2">
    <source>
        <dbReference type="ARBA" id="ARBA00023125"/>
    </source>
</evidence>
<reference evidence="6 7" key="1">
    <citation type="submission" date="2019-10" db="EMBL/GenBank/DDBJ databases">
        <title>Pseudopuniceibacterium sp. HQ09 islated from Antarctica.</title>
        <authorList>
            <person name="Liao L."/>
            <person name="Su S."/>
            <person name="Chen B."/>
            <person name="Yu Y."/>
        </authorList>
    </citation>
    <scope>NUCLEOTIDE SEQUENCE [LARGE SCALE GENOMIC DNA]</scope>
    <source>
        <strain evidence="6 7">HQ09</strain>
    </source>
</reference>
<feature type="domain" description="IclR-ED" evidence="5">
    <location>
        <begin position="56"/>
        <end position="241"/>
    </location>
</feature>
<dbReference type="SUPFAM" id="SSF55781">
    <property type="entry name" value="GAF domain-like"/>
    <property type="match status" value="1"/>
</dbReference>
<dbReference type="GO" id="GO:0003700">
    <property type="term" value="F:DNA-binding transcription factor activity"/>
    <property type="evidence" value="ECO:0007669"/>
    <property type="project" value="TreeGrafter"/>
</dbReference>
<evidence type="ECO:0000313" key="7">
    <source>
        <dbReference type="Proteomes" id="UP000594118"/>
    </source>
</evidence>
<dbReference type="GO" id="GO:0045892">
    <property type="term" value="P:negative regulation of DNA-templated transcription"/>
    <property type="evidence" value="ECO:0007669"/>
    <property type="project" value="TreeGrafter"/>
</dbReference>
<dbReference type="Pfam" id="PF09339">
    <property type="entry name" value="HTH_IclR"/>
    <property type="match status" value="1"/>
</dbReference>
<evidence type="ECO:0000313" key="6">
    <source>
        <dbReference type="EMBL" id="QOL83159.1"/>
    </source>
</evidence>
<keyword evidence="2" id="KW-0238">DNA-binding</keyword>
<dbReference type="InterPro" id="IPR050707">
    <property type="entry name" value="HTH_MetabolicPath_Reg"/>
</dbReference>
<organism evidence="6 7">
    <name type="scientific">Pseudooceanicola spongiae</name>
    <dbReference type="NCBI Taxonomy" id="2613965"/>
    <lineage>
        <taxon>Bacteria</taxon>
        <taxon>Pseudomonadati</taxon>
        <taxon>Pseudomonadota</taxon>
        <taxon>Alphaproteobacteria</taxon>
        <taxon>Rhodobacterales</taxon>
        <taxon>Paracoccaceae</taxon>
        <taxon>Pseudooceanicola</taxon>
    </lineage>
</organism>
<dbReference type="Gene3D" id="1.10.10.10">
    <property type="entry name" value="Winged helix-like DNA-binding domain superfamily/Winged helix DNA-binding domain"/>
    <property type="match status" value="1"/>
</dbReference>
<dbReference type="EMBL" id="CP045201">
    <property type="protein sequence ID" value="QOL83159.1"/>
    <property type="molecule type" value="Genomic_DNA"/>
</dbReference>
<accession>A0A7L9WS86</accession>
<gene>
    <name evidence="6" type="ORF">F3W81_09165</name>
</gene>
<dbReference type="Gene3D" id="3.30.450.40">
    <property type="match status" value="1"/>
</dbReference>
<dbReference type="KEGG" id="pshq:F3W81_09165"/>
<evidence type="ECO:0000259" key="5">
    <source>
        <dbReference type="PROSITE" id="PS51078"/>
    </source>
</evidence>
<dbReference type="AlphaFoldDB" id="A0A7L9WS86"/>
<dbReference type="PROSITE" id="PS51077">
    <property type="entry name" value="HTH_ICLR"/>
    <property type="match status" value="1"/>
</dbReference>
<dbReference type="Proteomes" id="UP000594118">
    <property type="component" value="Chromosome"/>
</dbReference>
<name>A0A7L9WS86_9RHOB</name>
<feature type="domain" description="HTH iclR-type" evidence="4">
    <location>
        <begin position="1"/>
        <end position="55"/>
    </location>
</feature>
<keyword evidence="1" id="KW-0805">Transcription regulation</keyword>
<evidence type="ECO:0000259" key="4">
    <source>
        <dbReference type="PROSITE" id="PS51077"/>
    </source>
</evidence>